<dbReference type="InterPro" id="IPR003591">
    <property type="entry name" value="Leu-rich_rpt_typical-subtyp"/>
</dbReference>
<dbReference type="Pfam" id="PF08263">
    <property type="entry name" value="LRRNT_2"/>
    <property type="match status" value="1"/>
</dbReference>
<feature type="domain" description="Leucine-rich repeat-containing N-terminal plant-type" evidence="11">
    <location>
        <begin position="34"/>
        <end position="75"/>
    </location>
</feature>
<keyword evidence="13" id="KW-1185">Reference proteome</keyword>
<comment type="subcellular location">
    <subcellularLocation>
        <location evidence="1">Cell membrane</location>
        <topology evidence="1">Single-pass type I membrane protein</topology>
    </subcellularLocation>
</comment>
<dbReference type="Gene3D" id="3.80.10.10">
    <property type="entry name" value="Ribonuclease Inhibitor"/>
    <property type="match status" value="3"/>
</dbReference>
<dbReference type="PANTHER" id="PTHR48061">
    <property type="entry name" value="LEUCINE-RICH REPEAT RECEPTOR PROTEIN KINASE EMS1-LIKE-RELATED"/>
    <property type="match status" value="1"/>
</dbReference>
<organism evidence="12 13">
    <name type="scientific">Olea europaea subsp. europaea</name>
    <dbReference type="NCBI Taxonomy" id="158383"/>
    <lineage>
        <taxon>Eukaryota</taxon>
        <taxon>Viridiplantae</taxon>
        <taxon>Streptophyta</taxon>
        <taxon>Embryophyta</taxon>
        <taxon>Tracheophyta</taxon>
        <taxon>Spermatophyta</taxon>
        <taxon>Magnoliopsida</taxon>
        <taxon>eudicotyledons</taxon>
        <taxon>Gunneridae</taxon>
        <taxon>Pentapetalae</taxon>
        <taxon>asterids</taxon>
        <taxon>lamiids</taxon>
        <taxon>Lamiales</taxon>
        <taxon>Oleaceae</taxon>
        <taxon>Oleeae</taxon>
        <taxon>Olea</taxon>
    </lineage>
</organism>
<dbReference type="Gramene" id="OE9A069686T1">
    <property type="protein sequence ID" value="OE9A069686C1"/>
    <property type="gene ID" value="OE9A069686"/>
</dbReference>
<dbReference type="SUPFAM" id="SSF52047">
    <property type="entry name" value="RNI-like"/>
    <property type="match status" value="1"/>
</dbReference>
<keyword evidence="6" id="KW-0732">Signal</keyword>
<keyword evidence="8" id="KW-1133">Transmembrane helix</keyword>
<evidence type="ECO:0000313" key="12">
    <source>
        <dbReference type="EMBL" id="CAA3025270.1"/>
    </source>
</evidence>
<dbReference type="FunFam" id="3.80.10.10:FF:000095">
    <property type="entry name" value="LRR receptor-like serine/threonine-protein kinase GSO1"/>
    <property type="match status" value="2"/>
</dbReference>
<dbReference type="InterPro" id="IPR001611">
    <property type="entry name" value="Leu-rich_rpt"/>
</dbReference>
<sequence length="1073" mass="120324">MKIMLTLQFFFVFITSVFLITYIAPVCSQSKCLEDQKILLLNLKVEFIFDPLASRKLVMWKENEDCCSWEGVGCDDAGHVISLELDNESIFAGLENSTSLFSLHYLEKLNLAFNCFNNIQIPRSLSNLKKLTHLNLSQACFAGQVPVELSTMKRLVSLDLSNIFLEQELKLEKPDLPGLVQNLTELREFYLDSVDISAQEKSWCQVLSSSLPNLRKLSLRRCYLSGPIDSSLLQLRSLSILRLDSNNLSTTVPDFFANFSKLTTLSLGSCSLQGLFPRKIFQVPTLQNLDLSYNRLLSGTLPQFPRTSALRTMVLSSTNFSGSLPDSISNLAMLSRIELFSCKFGGEIPSTATSLTELIYLDLSVNNFTGLILQLHMFKKLTYINLSYNRLTGSLSSAHFEALSSLEYINFRHNLLTGNIPSALFVLPSLQKLLLSNNQFDGQLEEIPNPEASQMTELDLSSNNLEGQIPKFLFKWEQLNVLSLSFNSFSGAFQLEMIRGNHNLTSLELSHNNLAIDLNIENSNSFFFPDIKRLKLASCKLKELPEPLQHLNLSILDLSANQLKGEIPTWIWEINNRSLTYLNLSFNQLTSFEKPYSIPSLTVLDLSFNQLHGELPIPSPTFLIYLDYSNNKFNSSIPSDIGNYLYDASFFSLSSNSLTGVIPTSICKCSSLLVLDLSNNALNGSIPSCLTNVSGGYLGVLNLQMNKLSGIIPNTFSVGCSLKSLYLSQNLLTGKFPGSLVNCSFLEVLNMGNNRIEDKFPCMLMNTNLRVLVLRSNRFHGELQCPGTIQEWPKLQIMDISVNNFTGALSPSYFSNWKEMTNFNSEYNYLRFSFLSLSGFYYQDMVKVTIKGLEMELKKILIAFILIDFSRNKLSGKIPDSIGDLKSLYLLNLSSNAFTETIPASIGNLAQLGSLDLSMNLLTGKIPQELANLTFLSFLNLSFNDLSGPIPSGHQFNTFLEASYKGNVELCGFPLSLSCKSNKEDGVPSLQSENGNFVGETEIDWDYIFGALGFDTGLGIFVLPLVFCQKWRDGYFDQVDNVLLKIFHKQRRIKRTTAARVPRNQIRRLSADL</sequence>
<dbReference type="AlphaFoldDB" id="A0A8S0V2M4"/>
<protein>
    <submittedName>
        <fullName evidence="12">Receptor 12</fullName>
    </submittedName>
</protein>
<keyword evidence="7" id="KW-0677">Repeat</keyword>
<evidence type="ECO:0000256" key="4">
    <source>
        <dbReference type="ARBA" id="ARBA00022614"/>
    </source>
</evidence>
<reference evidence="12 13" key="1">
    <citation type="submission" date="2019-12" db="EMBL/GenBank/DDBJ databases">
        <authorList>
            <person name="Alioto T."/>
            <person name="Alioto T."/>
            <person name="Gomez Garrido J."/>
        </authorList>
    </citation>
    <scope>NUCLEOTIDE SEQUENCE [LARGE SCALE GENOMIC DNA]</scope>
</reference>
<evidence type="ECO:0000256" key="1">
    <source>
        <dbReference type="ARBA" id="ARBA00004251"/>
    </source>
</evidence>
<dbReference type="GO" id="GO:0051707">
    <property type="term" value="P:response to other organism"/>
    <property type="evidence" value="ECO:0007669"/>
    <property type="project" value="UniProtKB-ARBA"/>
</dbReference>
<dbReference type="OrthoDB" id="901869at2759"/>
<evidence type="ECO:0000256" key="8">
    <source>
        <dbReference type="ARBA" id="ARBA00022989"/>
    </source>
</evidence>
<dbReference type="InterPro" id="IPR046956">
    <property type="entry name" value="RLP23-like"/>
</dbReference>
<evidence type="ECO:0000259" key="11">
    <source>
        <dbReference type="Pfam" id="PF08263"/>
    </source>
</evidence>
<dbReference type="PROSITE" id="PS51450">
    <property type="entry name" value="LRR"/>
    <property type="match status" value="1"/>
</dbReference>
<dbReference type="PANTHER" id="PTHR48061:SF2">
    <property type="entry name" value="RECEPTOR LIKE PROTEIN 30-LIKE"/>
    <property type="match status" value="1"/>
</dbReference>
<dbReference type="InterPro" id="IPR032675">
    <property type="entry name" value="LRR_dom_sf"/>
</dbReference>
<evidence type="ECO:0000256" key="9">
    <source>
        <dbReference type="ARBA" id="ARBA00023136"/>
    </source>
</evidence>
<proteinExistence type="inferred from homology"/>
<dbReference type="InterPro" id="IPR013210">
    <property type="entry name" value="LRR_N_plant-typ"/>
</dbReference>
<comment type="caution">
    <text evidence="12">The sequence shown here is derived from an EMBL/GenBank/DDBJ whole genome shotgun (WGS) entry which is preliminary data.</text>
</comment>
<dbReference type="FunFam" id="3.80.10.10:FF:000041">
    <property type="entry name" value="LRR receptor-like serine/threonine-protein kinase ERECTA"/>
    <property type="match status" value="1"/>
</dbReference>
<evidence type="ECO:0000256" key="2">
    <source>
        <dbReference type="ARBA" id="ARBA00009592"/>
    </source>
</evidence>
<dbReference type="EMBL" id="CACTIH010009129">
    <property type="protein sequence ID" value="CAA3025270.1"/>
    <property type="molecule type" value="Genomic_DNA"/>
</dbReference>
<comment type="similarity">
    <text evidence="2">Belongs to the RLP family.</text>
</comment>
<evidence type="ECO:0000256" key="7">
    <source>
        <dbReference type="ARBA" id="ARBA00022737"/>
    </source>
</evidence>
<keyword evidence="5" id="KW-0812">Transmembrane</keyword>
<dbReference type="Proteomes" id="UP000594638">
    <property type="component" value="Unassembled WGS sequence"/>
</dbReference>
<dbReference type="SMART" id="SM00369">
    <property type="entry name" value="LRR_TYP"/>
    <property type="match status" value="6"/>
</dbReference>
<dbReference type="Pfam" id="PF12799">
    <property type="entry name" value="LRR_4"/>
    <property type="match status" value="1"/>
</dbReference>
<dbReference type="GO" id="GO:0006952">
    <property type="term" value="P:defense response"/>
    <property type="evidence" value="ECO:0007669"/>
    <property type="project" value="UniProtKB-ARBA"/>
</dbReference>
<dbReference type="SUPFAM" id="SSF52058">
    <property type="entry name" value="L domain-like"/>
    <property type="match status" value="2"/>
</dbReference>
<keyword evidence="10" id="KW-0325">Glycoprotein</keyword>
<evidence type="ECO:0000256" key="6">
    <source>
        <dbReference type="ARBA" id="ARBA00022729"/>
    </source>
</evidence>
<dbReference type="InterPro" id="IPR025875">
    <property type="entry name" value="Leu-rich_rpt_4"/>
</dbReference>
<keyword evidence="3" id="KW-1003">Cell membrane</keyword>
<dbReference type="Pfam" id="PF00560">
    <property type="entry name" value="LRR_1"/>
    <property type="match status" value="5"/>
</dbReference>
<keyword evidence="4" id="KW-0433">Leucine-rich repeat</keyword>
<keyword evidence="12" id="KW-0675">Receptor</keyword>
<dbReference type="Pfam" id="PF13855">
    <property type="entry name" value="LRR_8"/>
    <property type="match status" value="4"/>
</dbReference>
<evidence type="ECO:0000313" key="13">
    <source>
        <dbReference type="Proteomes" id="UP000594638"/>
    </source>
</evidence>
<evidence type="ECO:0000256" key="5">
    <source>
        <dbReference type="ARBA" id="ARBA00022692"/>
    </source>
</evidence>
<accession>A0A8S0V2M4</accession>
<evidence type="ECO:0000256" key="10">
    <source>
        <dbReference type="ARBA" id="ARBA00023180"/>
    </source>
</evidence>
<evidence type="ECO:0000256" key="3">
    <source>
        <dbReference type="ARBA" id="ARBA00022475"/>
    </source>
</evidence>
<dbReference type="GO" id="GO:0005886">
    <property type="term" value="C:plasma membrane"/>
    <property type="evidence" value="ECO:0007669"/>
    <property type="project" value="UniProtKB-SubCell"/>
</dbReference>
<gene>
    <name evidence="12" type="ORF">OLEA9_A069686</name>
</gene>
<keyword evidence="9" id="KW-0472">Membrane</keyword>
<name>A0A8S0V2M4_OLEEU</name>